<evidence type="ECO:0000313" key="2">
    <source>
        <dbReference type="Proteomes" id="UP000010866"/>
    </source>
</evidence>
<dbReference type="HOGENOM" id="CLU_117486_0_0_2"/>
<dbReference type="EMBL" id="CP003362">
    <property type="protein sequence ID" value="AGB49153.1"/>
    <property type="molecule type" value="Genomic_DNA"/>
</dbReference>
<dbReference type="Proteomes" id="UP000010866">
    <property type="component" value="Chromosome"/>
</dbReference>
<reference evidence="2" key="1">
    <citation type="submission" date="2012-02" db="EMBL/GenBank/DDBJ databases">
        <title>Complete sequence of chromosome of Methanomethylovorans hollandica DSM 15978.</title>
        <authorList>
            <person name="Lucas S."/>
            <person name="Copeland A."/>
            <person name="Lapidus A."/>
            <person name="Glavina del Rio T."/>
            <person name="Dalin E."/>
            <person name="Tice H."/>
            <person name="Bruce D."/>
            <person name="Goodwin L."/>
            <person name="Pitluck S."/>
            <person name="Peters L."/>
            <person name="Mikhailova N."/>
            <person name="Held B."/>
            <person name="Kyrpides N."/>
            <person name="Mavromatis K."/>
            <person name="Ivanova N."/>
            <person name="Brettin T."/>
            <person name="Detter J.C."/>
            <person name="Han C."/>
            <person name="Larimer F."/>
            <person name="Land M."/>
            <person name="Hauser L."/>
            <person name="Markowitz V."/>
            <person name="Cheng J.-F."/>
            <person name="Hugenholtz P."/>
            <person name="Woyke T."/>
            <person name="Wu D."/>
            <person name="Spring S."/>
            <person name="Schroeder M."/>
            <person name="Brambilla E."/>
            <person name="Klenk H.-P."/>
            <person name="Eisen J.A."/>
        </authorList>
    </citation>
    <scope>NUCLEOTIDE SEQUENCE [LARGE SCALE GENOMIC DNA]</scope>
    <source>
        <strain evidence="2">DSM 15978 / NBRC 107637 / DMS1</strain>
    </source>
</reference>
<accession>L0KYK0</accession>
<evidence type="ECO:0000313" key="1">
    <source>
        <dbReference type="EMBL" id="AGB49153.1"/>
    </source>
</evidence>
<dbReference type="AlphaFoldDB" id="L0KYK0"/>
<organism evidence="1 2">
    <name type="scientific">Methanomethylovorans hollandica (strain DSM 15978 / NBRC 107637 / DMS1)</name>
    <dbReference type="NCBI Taxonomy" id="867904"/>
    <lineage>
        <taxon>Archaea</taxon>
        <taxon>Methanobacteriati</taxon>
        <taxon>Methanobacteriota</taxon>
        <taxon>Stenosarchaea group</taxon>
        <taxon>Methanomicrobia</taxon>
        <taxon>Methanosarcinales</taxon>
        <taxon>Methanosarcinaceae</taxon>
        <taxon>Methanomethylovorans</taxon>
    </lineage>
</organism>
<proteinExistence type="predicted"/>
<name>L0KYK0_METHD</name>
<dbReference type="KEGG" id="mhz:Metho_0911"/>
<protein>
    <submittedName>
        <fullName evidence="1">Uncharacterized protein</fullName>
    </submittedName>
</protein>
<gene>
    <name evidence="1" type="ordered locus">Metho_0911</name>
</gene>
<keyword evidence="2" id="KW-1185">Reference proteome</keyword>
<sequence length="211" mass="23627">MIAVRLQLHSTKEGVYVEHENIIDNVKNVIVHMEGVETTYLLNEENREIVRELEKKADEMTLMGLGRGDNKGVKAVLKNNVVFAFTTNMDFNWPEGPNIILMHGERVVGHDLDDETKLEEMRACKDKLVIANIVIYDTSVLKGMNAKTNPLVVVMPPKTCKELECVDKVCNVVLASPSTPSDEYLKGKMGLEYPHGTGTFLLGFDFDSSRS</sequence>